<evidence type="ECO:0000256" key="1">
    <source>
        <dbReference type="SAM" id="Phobius"/>
    </source>
</evidence>
<keyword evidence="1" id="KW-0812">Transmembrane</keyword>
<organism evidence="2 3">
    <name type="scientific">Pseudoxanthomonas winnipegensis</name>
    <dbReference type="NCBI Taxonomy" id="2480810"/>
    <lineage>
        <taxon>Bacteria</taxon>
        <taxon>Pseudomonadati</taxon>
        <taxon>Pseudomonadota</taxon>
        <taxon>Gammaproteobacteria</taxon>
        <taxon>Lysobacterales</taxon>
        <taxon>Lysobacteraceae</taxon>
        <taxon>Pseudoxanthomonas</taxon>
    </lineage>
</organism>
<keyword evidence="1" id="KW-0472">Membrane</keyword>
<dbReference type="EMBL" id="JAUTBB010000001">
    <property type="protein sequence ID" value="MDQ1118569.1"/>
    <property type="molecule type" value="Genomic_DNA"/>
</dbReference>
<feature type="transmembrane region" description="Helical" evidence="1">
    <location>
        <begin position="176"/>
        <end position="202"/>
    </location>
</feature>
<reference evidence="2" key="1">
    <citation type="submission" date="2023-07" db="EMBL/GenBank/DDBJ databases">
        <title>Functional and genomic diversity of the sorghum phyllosphere microbiome.</title>
        <authorList>
            <person name="Shade A."/>
        </authorList>
    </citation>
    <scope>NUCLEOTIDE SEQUENCE</scope>
    <source>
        <strain evidence="2">SORGH_AS_0908</strain>
    </source>
</reference>
<dbReference type="Pfam" id="PF06055">
    <property type="entry name" value="ExoD"/>
    <property type="match status" value="1"/>
</dbReference>
<dbReference type="PIRSF" id="PIRSF033239">
    <property type="entry name" value="ExoD"/>
    <property type="match status" value="1"/>
</dbReference>
<name>A0AAW8G892_9GAMM</name>
<dbReference type="PANTHER" id="PTHR41795:SF1">
    <property type="entry name" value="EXOPOLYSACCHARIDE SYNTHESIS PROTEIN"/>
    <property type="match status" value="1"/>
</dbReference>
<accession>A0AAW8G892</accession>
<proteinExistence type="predicted"/>
<dbReference type="Proteomes" id="UP001234354">
    <property type="component" value="Unassembled WGS sequence"/>
</dbReference>
<feature type="transmembrane region" description="Helical" evidence="1">
    <location>
        <begin position="38"/>
        <end position="56"/>
    </location>
</feature>
<evidence type="ECO:0000313" key="2">
    <source>
        <dbReference type="EMBL" id="MDQ1118569.1"/>
    </source>
</evidence>
<comment type="caution">
    <text evidence="2">The sequence shown here is derived from an EMBL/GenBank/DDBJ whole genome shotgun (WGS) entry which is preliminary data.</text>
</comment>
<gene>
    <name evidence="2" type="ORF">QE383_000877</name>
</gene>
<keyword evidence="1" id="KW-1133">Transmembrane helix</keyword>
<evidence type="ECO:0008006" key="4">
    <source>
        <dbReference type="Google" id="ProtNLM"/>
    </source>
</evidence>
<dbReference type="RefSeq" id="WP_165402969.1">
    <property type="nucleotide sequence ID" value="NZ_JAUTBB010000001.1"/>
</dbReference>
<evidence type="ECO:0000313" key="3">
    <source>
        <dbReference type="Proteomes" id="UP001234354"/>
    </source>
</evidence>
<dbReference type="AlphaFoldDB" id="A0AAW8G892"/>
<protein>
    <recommendedName>
        <fullName evidence="4">Exopolysaccharide biosynthesis protein</fullName>
    </recommendedName>
</protein>
<dbReference type="PANTHER" id="PTHR41795">
    <property type="entry name" value="EXOPOLYSACCHARIDE SYNTHESIS PROTEIN"/>
    <property type="match status" value="1"/>
</dbReference>
<dbReference type="InterPro" id="IPR010331">
    <property type="entry name" value="ExoD"/>
</dbReference>
<sequence>MTTSSAESGAATTRSLLDEMARGDPNERLRLVDLLADLQQSAFGMLLFIGVLPSFIPIPGVAGGLSGPLVMLVGAQLLLCLRKPWLPRFIAIRGPMRHSVVRFRDALAKPLRWLEKLVRPRWPGMLDSRLASAFTGLLLLLLGVLLALPIPFTNYLFGLLLLLYVFALLERDGMLLLAAWVLGAVAIAVFGVASGNLAHMVIHQVQRLF</sequence>